<evidence type="ECO:0000256" key="1">
    <source>
        <dbReference type="PROSITE-ProRule" id="PRU00023"/>
    </source>
</evidence>
<feature type="chain" id="PRO_5016905693" evidence="2">
    <location>
        <begin position="23"/>
        <end position="334"/>
    </location>
</feature>
<dbReference type="InterPro" id="IPR002110">
    <property type="entry name" value="Ankyrin_rpt"/>
</dbReference>
<keyword evidence="1" id="KW-0040">ANK repeat</keyword>
<keyword evidence="4" id="KW-1185">Reference proteome</keyword>
<dbReference type="SMART" id="SM00248">
    <property type="entry name" value="ANK"/>
    <property type="match status" value="4"/>
</dbReference>
<dbReference type="EMBL" id="CP025544">
    <property type="protein sequence ID" value="AXK60147.1"/>
    <property type="molecule type" value="Genomic_DNA"/>
</dbReference>
<dbReference type="PROSITE" id="PS50297">
    <property type="entry name" value="ANK_REP_REGION"/>
    <property type="match status" value="2"/>
</dbReference>
<dbReference type="PANTHER" id="PTHR22677:SF4">
    <property type="entry name" value="USHER SYNDROME TYPE-1G PROTEIN-LIKE PROTEIN"/>
    <property type="match status" value="1"/>
</dbReference>
<dbReference type="SUPFAM" id="SSF48403">
    <property type="entry name" value="Ankyrin repeat"/>
    <property type="match status" value="1"/>
</dbReference>
<name>A0A345ZA30_9BACT</name>
<keyword evidence="2" id="KW-0732">Signal</keyword>
<dbReference type="Proteomes" id="UP000254834">
    <property type="component" value="Chromosome"/>
</dbReference>
<dbReference type="AlphaFoldDB" id="A0A345ZA30"/>
<feature type="signal peptide" evidence="2">
    <location>
        <begin position="1"/>
        <end position="22"/>
    </location>
</feature>
<sequence>MKIVKLCLLLLICLCQDFFILSQELQVTSIVKQPADLSLVQFAHLDDSFNFLQSQNILDQSFQDFVLENLSLDSTDNQNPNDTLTTIVQQAHGLVSDTLKNRFFSAINCIIDSDENLDQIEDPIFIYVMSHKDDFMKPMMRTWVEEWEKTLDQDGFPLLNWCLNHVEIAKLLVDLKADINMQDKSGWAPLHYAAFKNCPKNVQMYLDAGADINIQNDMKSTPLHIAAWQNHINIVGMLIAQGADLNRKDLHGNTPLYVTEYRGIINMLIAAGAKLDHQDLMEDSTTSNYRKFAYHAIKNARENQNNQVDKKKQIALTAKIRQLFPDKNCHCVVS</sequence>
<protein>
    <submittedName>
        <fullName evidence="3">Uncharacterized protein</fullName>
    </submittedName>
</protein>
<gene>
    <name evidence="3" type="ORF">C0J27_00075</name>
</gene>
<reference evidence="3 4" key="1">
    <citation type="submission" date="2017-12" db="EMBL/GenBank/DDBJ databases">
        <title>Chromulinavorax destructans is a abundant pathogen of dominant heterotrophic picoflagllates.</title>
        <authorList>
            <person name="Deeg C.M."/>
            <person name="Zimmer M."/>
            <person name="Suttle C.A."/>
        </authorList>
    </citation>
    <scope>NUCLEOTIDE SEQUENCE [LARGE SCALE GENOMIC DNA]</scope>
    <source>
        <strain evidence="3 4">SeV1</strain>
    </source>
</reference>
<dbReference type="OrthoDB" id="198309at2"/>
<evidence type="ECO:0000313" key="4">
    <source>
        <dbReference type="Proteomes" id="UP000254834"/>
    </source>
</evidence>
<evidence type="ECO:0000313" key="3">
    <source>
        <dbReference type="EMBL" id="AXK60147.1"/>
    </source>
</evidence>
<feature type="repeat" description="ANK" evidence="1">
    <location>
        <begin position="185"/>
        <end position="217"/>
    </location>
</feature>
<evidence type="ECO:0000256" key="2">
    <source>
        <dbReference type="SAM" id="SignalP"/>
    </source>
</evidence>
<dbReference type="KEGG" id="cdes:C0J27_00075"/>
<dbReference type="InterPro" id="IPR039323">
    <property type="entry name" value="ANKRD_45/46/60"/>
</dbReference>
<dbReference type="Pfam" id="PF00023">
    <property type="entry name" value="Ank"/>
    <property type="match status" value="1"/>
</dbReference>
<dbReference type="PROSITE" id="PS50088">
    <property type="entry name" value="ANK_REPEAT"/>
    <property type="match status" value="2"/>
</dbReference>
<feature type="repeat" description="ANK" evidence="1">
    <location>
        <begin position="218"/>
        <end position="250"/>
    </location>
</feature>
<dbReference type="RefSeq" id="WP_115585162.1">
    <property type="nucleotide sequence ID" value="NZ_CP025544.1"/>
</dbReference>
<dbReference type="Gene3D" id="1.25.40.20">
    <property type="entry name" value="Ankyrin repeat-containing domain"/>
    <property type="match status" value="1"/>
</dbReference>
<accession>A0A345ZA30</accession>
<organism evidence="3 4">
    <name type="scientific">Candidatus Chromulinivorax destructor</name>
    <dbReference type="NCBI Taxonomy" id="2066483"/>
    <lineage>
        <taxon>Bacteria</taxon>
        <taxon>Candidatus Babelota</taxon>
        <taxon>Candidatus Babeliae</taxon>
        <taxon>Candidatus Babeliales</taxon>
        <taxon>Candidatus Chromulinivoraceae</taxon>
        <taxon>Candidatus Chromulinivorax</taxon>
    </lineage>
</organism>
<dbReference type="PANTHER" id="PTHR22677">
    <property type="entry name" value="ANKYRIN REPEAT DOMAIN-CONTAINING PROTEIN 60"/>
    <property type="match status" value="1"/>
</dbReference>
<proteinExistence type="predicted"/>
<dbReference type="InterPro" id="IPR036770">
    <property type="entry name" value="Ankyrin_rpt-contain_sf"/>
</dbReference>
<dbReference type="Pfam" id="PF12796">
    <property type="entry name" value="Ank_2"/>
    <property type="match status" value="1"/>
</dbReference>